<organism evidence="2">
    <name type="scientific">viral metagenome</name>
    <dbReference type="NCBI Taxonomy" id="1070528"/>
    <lineage>
        <taxon>unclassified sequences</taxon>
        <taxon>metagenomes</taxon>
        <taxon>organismal metagenomes</taxon>
    </lineage>
</organism>
<sequence length="201" mass="23437">MGASILPITVHNGKVLLLFGKERDIDENPGWSDFGGGTDKGESFMQTAVREGSEEMTGFLGSSDDIIRLLKRFGTFNIDFNSDNGYGTYRCHIFPIEYDDYLPHYYNNNQRFLQKKLPASVIRDTKIFEKTQIKWFDINELAKRRSEFRGFYRNIIDLIVENKTELEKFAKKSIKNKKGLKTIHKRNKLHLTKSKTRSKRN</sequence>
<dbReference type="AlphaFoldDB" id="A0A6C0I7Y4"/>
<evidence type="ECO:0000313" key="2">
    <source>
        <dbReference type="EMBL" id="QHT88902.1"/>
    </source>
</evidence>
<reference evidence="2" key="1">
    <citation type="journal article" date="2020" name="Nature">
        <title>Giant virus diversity and host interactions through global metagenomics.</title>
        <authorList>
            <person name="Schulz F."/>
            <person name="Roux S."/>
            <person name="Paez-Espino D."/>
            <person name="Jungbluth S."/>
            <person name="Walsh D.A."/>
            <person name="Denef V.J."/>
            <person name="McMahon K.D."/>
            <person name="Konstantinidis K.T."/>
            <person name="Eloe-Fadrosh E.A."/>
            <person name="Kyrpides N.C."/>
            <person name="Woyke T."/>
        </authorList>
    </citation>
    <scope>NUCLEOTIDE SEQUENCE</scope>
    <source>
        <strain evidence="2">GVMAG-M-3300023184-51</strain>
    </source>
</reference>
<dbReference type="InterPro" id="IPR000086">
    <property type="entry name" value="NUDIX_hydrolase_dom"/>
</dbReference>
<proteinExistence type="predicted"/>
<protein>
    <recommendedName>
        <fullName evidence="1">Nudix hydrolase domain-containing protein</fullName>
    </recommendedName>
</protein>
<dbReference type="PROSITE" id="PS51462">
    <property type="entry name" value="NUDIX"/>
    <property type="match status" value="1"/>
</dbReference>
<dbReference type="Pfam" id="PF00293">
    <property type="entry name" value="NUDIX"/>
    <property type="match status" value="1"/>
</dbReference>
<dbReference type="Gene3D" id="3.90.79.10">
    <property type="entry name" value="Nucleoside Triphosphate Pyrophosphohydrolase"/>
    <property type="match status" value="1"/>
</dbReference>
<feature type="domain" description="Nudix hydrolase" evidence="1">
    <location>
        <begin position="1"/>
        <end position="161"/>
    </location>
</feature>
<dbReference type="SUPFAM" id="SSF55811">
    <property type="entry name" value="Nudix"/>
    <property type="match status" value="1"/>
</dbReference>
<evidence type="ECO:0000259" key="1">
    <source>
        <dbReference type="PROSITE" id="PS51462"/>
    </source>
</evidence>
<dbReference type="EMBL" id="MN740126">
    <property type="protein sequence ID" value="QHT88902.1"/>
    <property type="molecule type" value="Genomic_DNA"/>
</dbReference>
<accession>A0A6C0I7Y4</accession>
<dbReference type="InterPro" id="IPR015797">
    <property type="entry name" value="NUDIX_hydrolase-like_dom_sf"/>
</dbReference>
<name>A0A6C0I7Y4_9ZZZZ</name>